<organism evidence="2 3">
    <name type="scientific">Thermothielavioides terrestris</name>
    <dbReference type="NCBI Taxonomy" id="2587410"/>
    <lineage>
        <taxon>Eukaryota</taxon>
        <taxon>Fungi</taxon>
        <taxon>Dikarya</taxon>
        <taxon>Ascomycota</taxon>
        <taxon>Pezizomycotina</taxon>
        <taxon>Sordariomycetes</taxon>
        <taxon>Sordariomycetidae</taxon>
        <taxon>Sordariales</taxon>
        <taxon>Chaetomiaceae</taxon>
        <taxon>Thermothielavioides</taxon>
    </lineage>
</organism>
<evidence type="ECO:0000313" key="2">
    <source>
        <dbReference type="EMBL" id="SPQ21144.1"/>
    </source>
</evidence>
<evidence type="ECO:0000256" key="1">
    <source>
        <dbReference type="SAM" id="MobiDB-lite"/>
    </source>
</evidence>
<reference evidence="2 3" key="1">
    <citation type="submission" date="2018-04" db="EMBL/GenBank/DDBJ databases">
        <authorList>
            <person name="Huttner S."/>
            <person name="Dainat J."/>
        </authorList>
    </citation>
    <scope>NUCLEOTIDE SEQUENCE [LARGE SCALE GENOMIC DNA]</scope>
</reference>
<feature type="region of interest" description="Disordered" evidence="1">
    <location>
        <begin position="265"/>
        <end position="285"/>
    </location>
</feature>
<dbReference type="AlphaFoldDB" id="A0A3S4AM62"/>
<feature type="compositionally biased region" description="Pro residues" evidence="1">
    <location>
        <begin position="168"/>
        <end position="179"/>
    </location>
</feature>
<feature type="region of interest" description="Disordered" evidence="1">
    <location>
        <begin position="152"/>
        <end position="185"/>
    </location>
</feature>
<gene>
    <name evidence="2" type="ORF">TT172_LOCUS3563</name>
</gene>
<protein>
    <submittedName>
        <fullName evidence="2">33494fea-24e0-4d8b-8f0c-649abc7e6f77</fullName>
    </submittedName>
</protein>
<feature type="region of interest" description="Disordered" evidence="1">
    <location>
        <begin position="1"/>
        <end position="22"/>
    </location>
</feature>
<sequence length="285" mass="30280">MHSEHTTSGIHRSPISTTQIKAPTTSALKTQINLPHYFRTISHNPRQLLRMRPGTGAGALQAHGGLVLDVGAQHLGRPAVLGLDVDVREVEVVAGRRAAAVDRRRHVVPARARDVLPADVADGEVGGVAVLHVRPMPDRQRDGPPVQIRRAAGQVDPRLPVPVEHGLPKPPQRDVPPADPPRRLAPRVRRVHDLPDVVRPRAEDDGAVLAALGEGGQDLRGVVDGRAGLEGVAAVRAGRRGGEAGPRRVEAQFGVVHVVRTESTTVRPRDGEGGVGVGEGRDDAC</sequence>
<name>A0A3S4AM62_9PEZI</name>
<evidence type="ECO:0000313" key="3">
    <source>
        <dbReference type="Proteomes" id="UP000289323"/>
    </source>
</evidence>
<accession>A0A3S4AM62</accession>
<proteinExistence type="predicted"/>
<dbReference type="Proteomes" id="UP000289323">
    <property type="component" value="Unassembled WGS sequence"/>
</dbReference>
<dbReference type="EMBL" id="OUUZ01000008">
    <property type="protein sequence ID" value="SPQ21144.1"/>
    <property type="molecule type" value="Genomic_DNA"/>
</dbReference>